<keyword evidence="2" id="KW-1185">Reference proteome</keyword>
<evidence type="ECO:0000313" key="1">
    <source>
        <dbReference type="Ensembl" id="ENSACIP00000022749.1"/>
    </source>
</evidence>
<reference evidence="1" key="1">
    <citation type="submission" date="2025-08" db="UniProtKB">
        <authorList>
            <consortium name="Ensembl"/>
        </authorList>
    </citation>
    <scope>IDENTIFICATION</scope>
</reference>
<dbReference type="Proteomes" id="UP000261340">
    <property type="component" value="Unplaced"/>
</dbReference>
<name>A0A3Q0SCX3_AMPCI</name>
<evidence type="ECO:0000313" key="2">
    <source>
        <dbReference type="Proteomes" id="UP000261340"/>
    </source>
</evidence>
<sequence length="71" mass="7674">KAWLHKPTILPCLGLHLRSKWLLSSKCPIGSFSKAAVAADSRKCSEIGRYELSSCLPALPLILIGSDGRVL</sequence>
<protein>
    <submittedName>
        <fullName evidence="1">Uncharacterized protein</fullName>
    </submittedName>
</protein>
<organism evidence="1 2">
    <name type="scientific">Amphilophus citrinellus</name>
    <name type="common">Midas cichlid</name>
    <name type="synonym">Cichlasoma citrinellum</name>
    <dbReference type="NCBI Taxonomy" id="61819"/>
    <lineage>
        <taxon>Eukaryota</taxon>
        <taxon>Metazoa</taxon>
        <taxon>Chordata</taxon>
        <taxon>Craniata</taxon>
        <taxon>Vertebrata</taxon>
        <taxon>Euteleostomi</taxon>
        <taxon>Actinopterygii</taxon>
        <taxon>Neopterygii</taxon>
        <taxon>Teleostei</taxon>
        <taxon>Neoteleostei</taxon>
        <taxon>Acanthomorphata</taxon>
        <taxon>Ovalentaria</taxon>
        <taxon>Cichlomorphae</taxon>
        <taxon>Cichliformes</taxon>
        <taxon>Cichlidae</taxon>
        <taxon>New World cichlids</taxon>
        <taxon>Cichlasomatinae</taxon>
        <taxon>Heroini</taxon>
        <taxon>Amphilophus</taxon>
    </lineage>
</organism>
<reference evidence="1" key="2">
    <citation type="submission" date="2025-09" db="UniProtKB">
        <authorList>
            <consortium name="Ensembl"/>
        </authorList>
    </citation>
    <scope>IDENTIFICATION</scope>
</reference>
<dbReference type="AlphaFoldDB" id="A0A3Q0SCX3"/>
<proteinExistence type="predicted"/>
<dbReference type="Ensembl" id="ENSACIT00000023353.1">
    <property type="protein sequence ID" value="ENSACIP00000022749.1"/>
    <property type="gene ID" value="ENSACIG00000017711.1"/>
</dbReference>
<accession>A0A3Q0SCX3</accession>